<comment type="caution">
    <text evidence="2">The sequence shown here is derived from an EMBL/GenBank/DDBJ whole genome shotgun (WGS) entry which is preliminary data.</text>
</comment>
<evidence type="ECO:0000256" key="1">
    <source>
        <dbReference type="SAM" id="Phobius"/>
    </source>
</evidence>
<protein>
    <recommendedName>
        <fullName evidence="4">DUF2177 family protein</fullName>
    </recommendedName>
</protein>
<evidence type="ECO:0000313" key="3">
    <source>
        <dbReference type="Proteomes" id="UP000051660"/>
    </source>
</evidence>
<sequence>MNRYAVLYLVTLFVIVPLDFLFLGVVARDFFTSQVGNMLGEIKPVPAVLFYLIYVAGVVIFVSGGAGASWQSTLLYGALFGFFCYATFDLTSLALLKHWSWPVAIVDVAWGALVTAVSSTAGLLVADWVAATP</sequence>
<proteinExistence type="predicted"/>
<keyword evidence="1" id="KW-0812">Transmembrane</keyword>
<feature type="transmembrane region" description="Helical" evidence="1">
    <location>
        <begin position="74"/>
        <end position="96"/>
    </location>
</feature>
<name>A0A0R3N7W9_9BRAD</name>
<evidence type="ECO:0000313" key="2">
    <source>
        <dbReference type="EMBL" id="KRR25446.1"/>
    </source>
</evidence>
<feature type="transmembrane region" description="Helical" evidence="1">
    <location>
        <begin position="48"/>
        <end position="68"/>
    </location>
</feature>
<dbReference type="InterPro" id="IPR018687">
    <property type="entry name" value="DUF2177_membr"/>
</dbReference>
<feature type="transmembrane region" description="Helical" evidence="1">
    <location>
        <begin position="6"/>
        <end position="27"/>
    </location>
</feature>
<gene>
    <name evidence="2" type="ORF">CQ14_10760</name>
</gene>
<dbReference type="RefSeq" id="WP_057858102.1">
    <property type="nucleotide sequence ID" value="NZ_LLYB01000057.1"/>
</dbReference>
<feature type="transmembrane region" description="Helical" evidence="1">
    <location>
        <begin position="108"/>
        <end position="131"/>
    </location>
</feature>
<keyword evidence="1" id="KW-0472">Membrane</keyword>
<evidence type="ECO:0008006" key="4">
    <source>
        <dbReference type="Google" id="ProtNLM"/>
    </source>
</evidence>
<dbReference type="AlphaFoldDB" id="A0A0R3N7W9"/>
<dbReference type="OrthoDB" id="166547at2"/>
<dbReference type="EMBL" id="LLYB01000057">
    <property type="protein sequence ID" value="KRR25446.1"/>
    <property type="molecule type" value="Genomic_DNA"/>
</dbReference>
<organism evidence="2 3">
    <name type="scientific">Bradyrhizobium lablabi</name>
    <dbReference type="NCBI Taxonomy" id="722472"/>
    <lineage>
        <taxon>Bacteria</taxon>
        <taxon>Pseudomonadati</taxon>
        <taxon>Pseudomonadota</taxon>
        <taxon>Alphaproteobacteria</taxon>
        <taxon>Hyphomicrobiales</taxon>
        <taxon>Nitrobacteraceae</taxon>
        <taxon>Bradyrhizobium</taxon>
    </lineage>
</organism>
<accession>A0A0R3N7W9</accession>
<reference evidence="2 3" key="1">
    <citation type="submission" date="2014-03" db="EMBL/GenBank/DDBJ databases">
        <title>Bradyrhizobium valentinum sp. nov., isolated from effective nodules of Lupinus mariae-josephae, a lupine endemic of basic-lime soils in Eastern Spain.</title>
        <authorList>
            <person name="Duran D."/>
            <person name="Rey L."/>
            <person name="Navarro A."/>
            <person name="Busquets A."/>
            <person name="Imperial J."/>
            <person name="Ruiz-Argueso T."/>
        </authorList>
    </citation>
    <scope>NUCLEOTIDE SEQUENCE [LARGE SCALE GENOMIC DNA]</scope>
    <source>
        <strain evidence="2 3">CCBAU 23086</strain>
    </source>
</reference>
<dbReference type="Pfam" id="PF09945">
    <property type="entry name" value="DUF2177"/>
    <property type="match status" value="1"/>
</dbReference>
<dbReference type="Proteomes" id="UP000051660">
    <property type="component" value="Unassembled WGS sequence"/>
</dbReference>
<keyword evidence="1" id="KW-1133">Transmembrane helix</keyword>